<dbReference type="InterPro" id="IPR009003">
    <property type="entry name" value="Peptidase_S1_PA"/>
</dbReference>
<dbReference type="EMBL" id="LKEV01000005">
    <property type="protein sequence ID" value="KQB86036.1"/>
    <property type="molecule type" value="Genomic_DNA"/>
</dbReference>
<dbReference type="InterPro" id="IPR043504">
    <property type="entry name" value="Peptidase_S1_PA_chymotrypsin"/>
</dbReference>
<proteinExistence type="inferred from homology"/>
<dbReference type="RefSeq" id="WP_055178359.1">
    <property type="nucleotide sequence ID" value="NZ_JAUSQY010000001.1"/>
</dbReference>
<dbReference type="PATRIC" id="fig|1544413.3.peg.1787"/>
<dbReference type="PRINTS" id="PR00839">
    <property type="entry name" value="V8PROTEASE"/>
</dbReference>
<evidence type="ECO:0000259" key="7">
    <source>
        <dbReference type="Pfam" id="PF00089"/>
    </source>
</evidence>
<dbReference type="InterPro" id="IPR008256">
    <property type="entry name" value="Peptidase_S1B"/>
</dbReference>
<dbReference type="Pfam" id="PF00089">
    <property type="entry name" value="Trypsin"/>
    <property type="match status" value="1"/>
</dbReference>
<evidence type="ECO:0000313" key="8">
    <source>
        <dbReference type="EMBL" id="KQB86036.1"/>
    </source>
</evidence>
<dbReference type="SUPFAM" id="SSF50494">
    <property type="entry name" value="Trypsin-like serine proteases"/>
    <property type="match status" value="1"/>
</dbReference>
<dbReference type="InterPro" id="IPR001254">
    <property type="entry name" value="Trypsin_dom"/>
</dbReference>
<keyword evidence="9" id="KW-1185">Reference proteome</keyword>
<evidence type="ECO:0000256" key="6">
    <source>
        <dbReference type="RuleBase" id="RU004296"/>
    </source>
</evidence>
<dbReference type="STRING" id="1544413.Clow_01779"/>
<dbReference type="GO" id="GO:0004252">
    <property type="term" value="F:serine-type endopeptidase activity"/>
    <property type="evidence" value="ECO:0007669"/>
    <property type="project" value="InterPro"/>
</dbReference>
<evidence type="ECO:0000256" key="3">
    <source>
        <dbReference type="ARBA" id="ARBA00022729"/>
    </source>
</evidence>
<evidence type="ECO:0000256" key="4">
    <source>
        <dbReference type="ARBA" id="ARBA00022801"/>
    </source>
</evidence>
<name>A0A0Q1AH91_9CORY</name>
<reference evidence="8 9" key="1">
    <citation type="submission" date="2015-10" db="EMBL/GenBank/DDBJ databases">
        <title>Corynebacteirum lowii and Corynebacterium oculi species nova, derived from human clinical disease and and emended description of Corynebacterium mastiditis.</title>
        <authorList>
            <person name="Bernard K."/>
            <person name="Pacheco A.L."/>
            <person name="Mcdougall C."/>
            <person name="Burtx T."/>
            <person name="Weibe D."/>
            <person name="Tyler S."/>
            <person name="Olson A.B."/>
            <person name="Cnockaert M."/>
            <person name="Eguchi H."/>
            <person name="Kuwahara T."/>
            <person name="Nakayama-Imaohji H."/>
            <person name="Boudewijins M."/>
            <person name="Van Hoecke F."/>
            <person name="Bernier A.-M."/>
            <person name="Vandamme P."/>
        </authorList>
    </citation>
    <scope>NUCLEOTIDE SEQUENCE [LARGE SCALE GENOMIC DNA]</scope>
    <source>
        <strain evidence="8 9">NML 130206</strain>
    </source>
</reference>
<dbReference type="EC" id="3.4.21.-" evidence="6"/>
<evidence type="ECO:0000256" key="2">
    <source>
        <dbReference type="ARBA" id="ARBA00022670"/>
    </source>
</evidence>
<feature type="domain" description="Peptidase S1" evidence="7">
    <location>
        <begin position="37"/>
        <end position="191"/>
    </location>
</feature>
<keyword evidence="3 6" id="KW-0732">Signal</keyword>
<dbReference type="GO" id="GO:0006508">
    <property type="term" value="P:proteolysis"/>
    <property type="evidence" value="ECO:0007669"/>
    <property type="project" value="UniProtKB-KW"/>
</dbReference>
<dbReference type="Gene3D" id="2.40.10.10">
    <property type="entry name" value="Trypsin-like serine proteases"/>
    <property type="match status" value="1"/>
</dbReference>
<dbReference type="AlphaFoldDB" id="A0A0Q1AH91"/>
<evidence type="ECO:0000256" key="5">
    <source>
        <dbReference type="ARBA" id="ARBA00022825"/>
    </source>
</evidence>
<comment type="caution">
    <text evidence="8">The sequence shown here is derived from an EMBL/GenBank/DDBJ whole genome shotgun (WGS) entry which is preliminary data.</text>
</comment>
<gene>
    <name evidence="8" type="ORF">Clow_01779</name>
</gene>
<feature type="chain" id="PRO_5006987428" description="Serine protease" evidence="6">
    <location>
        <begin position="24"/>
        <end position="205"/>
    </location>
</feature>
<sequence length="205" mass="21121">MKLTRYLLAAAVALTTAAAPAHAATSIGQATAIKAVEGYRCTLSVVDAHTAYTAQHCGMGTWNVGDTIYTLEDRQPIGTIAALGSDLPYGQQLDAVKVDLLPGTRVVGHVGRGDSASLRNGDSVRFQAPGNDSIGFITYDAPRHLAVGDDSFPSLLINASITTYGGNSGGPLLDGQNNVVGVLSGGSDDNDALFTPLHLIEQGLG</sequence>
<feature type="signal peptide" evidence="6">
    <location>
        <begin position="1"/>
        <end position="23"/>
    </location>
</feature>
<comment type="similarity">
    <text evidence="1 6">Belongs to the peptidase S1B family.</text>
</comment>
<keyword evidence="2 6" id="KW-0645">Protease</keyword>
<dbReference type="OrthoDB" id="267336at2"/>
<evidence type="ECO:0000313" key="9">
    <source>
        <dbReference type="Proteomes" id="UP000050488"/>
    </source>
</evidence>
<keyword evidence="4 6" id="KW-0378">Hydrolase</keyword>
<keyword evidence="5 6" id="KW-0720">Serine protease</keyword>
<organism evidence="8 9">
    <name type="scientific">Corynebacterium lowii</name>
    <dbReference type="NCBI Taxonomy" id="1544413"/>
    <lineage>
        <taxon>Bacteria</taxon>
        <taxon>Bacillati</taxon>
        <taxon>Actinomycetota</taxon>
        <taxon>Actinomycetes</taxon>
        <taxon>Mycobacteriales</taxon>
        <taxon>Corynebacteriaceae</taxon>
        <taxon>Corynebacterium</taxon>
    </lineage>
</organism>
<accession>A0A0Q1AH91</accession>
<evidence type="ECO:0000256" key="1">
    <source>
        <dbReference type="ARBA" id="ARBA00008764"/>
    </source>
</evidence>
<dbReference type="Proteomes" id="UP000050488">
    <property type="component" value="Unassembled WGS sequence"/>
</dbReference>
<protein>
    <recommendedName>
        <fullName evidence="6">Serine protease</fullName>
        <ecNumber evidence="6">3.4.21.-</ecNumber>
    </recommendedName>
</protein>